<dbReference type="AlphaFoldDB" id="A0A0D3AE53"/>
<proteinExistence type="predicted"/>
<keyword evidence="2" id="KW-1185">Reference proteome</keyword>
<dbReference type="Proteomes" id="UP000032141">
    <property type="component" value="Chromosome C1"/>
</dbReference>
<dbReference type="InterPro" id="IPR019634">
    <property type="entry name" value="Uncharacterised_Ycf49"/>
</dbReference>
<dbReference type="Gramene" id="Bo1g138890.1">
    <property type="protein sequence ID" value="Bo1g138890.1"/>
    <property type="gene ID" value="Bo1g138890"/>
</dbReference>
<sequence>MRGERRGVFVFGRLVSSLSLSPAPNPISGHFLPIFTHLLRLHLLLQVNSVYVPKPHEPICLSGLIGTGLVAATFIAAGPDSTAMAAVDSLQLTEPANALSLPTWAVNVSSVVEWITVMALVWKYGERKGYVSWKGLS</sequence>
<dbReference type="EnsemblPlants" id="Bo1g138890.1">
    <property type="protein sequence ID" value="Bo1g138890.1"/>
    <property type="gene ID" value="Bo1g138890"/>
</dbReference>
<name>A0A0D3AE53_BRAOL</name>
<protein>
    <submittedName>
        <fullName evidence="1">Uncharacterized protein</fullName>
    </submittedName>
</protein>
<reference evidence="1 2" key="1">
    <citation type="journal article" date="2014" name="Genome Biol.">
        <title>Transcriptome and methylome profiling reveals relics of genome dominance in the mesopolyploid Brassica oleracea.</title>
        <authorList>
            <person name="Parkin I.A."/>
            <person name="Koh C."/>
            <person name="Tang H."/>
            <person name="Robinson S.J."/>
            <person name="Kagale S."/>
            <person name="Clarke W.E."/>
            <person name="Town C.D."/>
            <person name="Nixon J."/>
            <person name="Krishnakumar V."/>
            <person name="Bidwell S.L."/>
            <person name="Denoeud F."/>
            <person name="Belcram H."/>
            <person name="Links M.G."/>
            <person name="Just J."/>
            <person name="Clarke C."/>
            <person name="Bender T."/>
            <person name="Huebert T."/>
            <person name="Mason A.S."/>
            <person name="Pires J.C."/>
            <person name="Barker G."/>
            <person name="Moore J."/>
            <person name="Walley P.G."/>
            <person name="Manoli S."/>
            <person name="Batley J."/>
            <person name="Edwards D."/>
            <person name="Nelson M.N."/>
            <person name="Wang X."/>
            <person name="Paterson A.H."/>
            <person name="King G."/>
            <person name="Bancroft I."/>
            <person name="Chalhoub B."/>
            <person name="Sharpe A.G."/>
        </authorList>
    </citation>
    <scope>NUCLEOTIDE SEQUENCE</scope>
    <source>
        <strain evidence="1 2">cv. TO1000</strain>
    </source>
</reference>
<dbReference type="STRING" id="109376.A0A0D3AE53"/>
<reference evidence="1" key="2">
    <citation type="submission" date="2015-03" db="UniProtKB">
        <authorList>
            <consortium name="EnsemblPlants"/>
        </authorList>
    </citation>
    <scope>IDENTIFICATION</scope>
</reference>
<dbReference type="HOGENOM" id="CLU_1867953_0_0_1"/>
<evidence type="ECO:0000313" key="1">
    <source>
        <dbReference type="EnsemblPlants" id="Bo1g138890.1"/>
    </source>
</evidence>
<dbReference type="PANTHER" id="PTHR33833:SF3">
    <property type="entry name" value="YCF49-LIKE PROTEIN"/>
    <property type="match status" value="1"/>
</dbReference>
<accession>A0A0D3AE53</accession>
<dbReference type="PANTHER" id="PTHR33833">
    <property type="entry name" value="NUCLEOLAR-LIKE PROTEIN-RELATED"/>
    <property type="match status" value="1"/>
</dbReference>
<organism evidence="1 2">
    <name type="scientific">Brassica oleracea var. oleracea</name>
    <dbReference type="NCBI Taxonomy" id="109376"/>
    <lineage>
        <taxon>Eukaryota</taxon>
        <taxon>Viridiplantae</taxon>
        <taxon>Streptophyta</taxon>
        <taxon>Embryophyta</taxon>
        <taxon>Tracheophyta</taxon>
        <taxon>Spermatophyta</taxon>
        <taxon>Magnoliopsida</taxon>
        <taxon>eudicotyledons</taxon>
        <taxon>Gunneridae</taxon>
        <taxon>Pentapetalae</taxon>
        <taxon>rosids</taxon>
        <taxon>malvids</taxon>
        <taxon>Brassicales</taxon>
        <taxon>Brassicaceae</taxon>
        <taxon>Brassiceae</taxon>
        <taxon>Brassica</taxon>
    </lineage>
</organism>
<evidence type="ECO:0000313" key="2">
    <source>
        <dbReference type="Proteomes" id="UP000032141"/>
    </source>
</evidence>
<dbReference type="Pfam" id="PF10693">
    <property type="entry name" value="DUF2499"/>
    <property type="match status" value="1"/>
</dbReference>